<feature type="binding site" evidence="5">
    <location>
        <position position="123"/>
    </location>
    <ligand>
        <name>Mg(2+)</name>
        <dbReference type="ChEBI" id="CHEBI:18420"/>
    </ligand>
</feature>
<evidence type="ECO:0000313" key="7">
    <source>
        <dbReference type="EMBL" id="ALV43687.1"/>
    </source>
</evidence>
<accession>A0A0U3FXE2</accession>
<dbReference type="InterPro" id="IPR011206">
    <property type="entry name" value="Citrate_lyase_beta/mcl1/mcl2"/>
</dbReference>
<evidence type="ECO:0000256" key="3">
    <source>
        <dbReference type="ARBA" id="ARBA00022842"/>
    </source>
</evidence>
<dbReference type="GO" id="GO:0003824">
    <property type="term" value="F:catalytic activity"/>
    <property type="evidence" value="ECO:0007669"/>
    <property type="project" value="InterPro"/>
</dbReference>
<dbReference type="KEGG" id="psul:AU252_01040"/>
<dbReference type="PANTHER" id="PTHR32308:SF0">
    <property type="entry name" value="HPCH_HPAI ALDOLASE_CITRATE LYASE DOMAIN-CONTAINING PROTEIN"/>
    <property type="match status" value="1"/>
</dbReference>
<evidence type="ECO:0000313" key="8">
    <source>
        <dbReference type="Proteomes" id="UP000065151"/>
    </source>
</evidence>
<dbReference type="Gene3D" id="3.20.20.60">
    <property type="entry name" value="Phosphoenolpyruvate-binding domains"/>
    <property type="match status" value="1"/>
</dbReference>
<dbReference type="GO" id="GO:0006107">
    <property type="term" value="P:oxaloacetate metabolic process"/>
    <property type="evidence" value="ECO:0007669"/>
    <property type="project" value="TreeGrafter"/>
</dbReference>
<evidence type="ECO:0000256" key="5">
    <source>
        <dbReference type="PIRSR" id="PIRSR015582-2"/>
    </source>
</evidence>
<keyword evidence="3 5" id="KW-0460">Magnesium</keyword>
<keyword evidence="2 5" id="KW-0479">Metal-binding</keyword>
<dbReference type="STRING" id="121292.AU252_01040"/>
<dbReference type="PANTHER" id="PTHR32308">
    <property type="entry name" value="LYASE BETA SUBUNIT, PUTATIVE (AFU_ORTHOLOGUE AFUA_4G13030)-RELATED"/>
    <property type="match status" value="1"/>
</dbReference>
<dbReference type="EMBL" id="CP013747">
    <property type="protein sequence ID" value="ALV43687.1"/>
    <property type="molecule type" value="Genomic_DNA"/>
</dbReference>
<feature type="binding site" evidence="4">
    <location>
        <position position="69"/>
    </location>
    <ligand>
        <name>substrate</name>
    </ligand>
</feature>
<name>A0A0U3FXE2_9MICC</name>
<evidence type="ECO:0000256" key="4">
    <source>
        <dbReference type="PIRSR" id="PIRSR015582-1"/>
    </source>
</evidence>
<reference evidence="7 8" key="1">
    <citation type="submission" date="2015-12" db="EMBL/GenBank/DDBJ databases">
        <authorList>
            <person name="Shamseldin A."/>
            <person name="Moawad H."/>
            <person name="Abd El-Rahim W.M."/>
            <person name="Sadowsky M.J."/>
        </authorList>
    </citation>
    <scope>NUCLEOTIDE SEQUENCE [LARGE SCALE GENOMIC DNA]</scope>
    <source>
        <strain evidence="7 8">Ar51</strain>
    </source>
</reference>
<gene>
    <name evidence="7" type="ORF">AU252_01040</name>
</gene>
<dbReference type="InterPro" id="IPR005000">
    <property type="entry name" value="Aldolase/citrate-lyase_domain"/>
</dbReference>
<evidence type="ECO:0000259" key="6">
    <source>
        <dbReference type="Pfam" id="PF03328"/>
    </source>
</evidence>
<dbReference type="GO" id="GO:0000287">
    <property type="term" value="F:magnesium ion binding"/>
    <property type="evidence" value="ECO:0007669"/>
    <property type="project" value="TreeGrafter"/>
</dbReference>
<dbReference type="AlphaFoldDB" id="A0A0U3FXE2"/>
<feature type="binding site" evidence="4">
    <location>
        <position position="123"/>
    </location>
    <ligand>
        <name>substrate</name>
    </ligand>
</feature>
<dbReference type="SUPFAM" id="SSF51621">
    <property type="entry name" value="Phosphoenolpyruvate/pyruvate domain"/>
    <property type="match status" value="1"/>
</dbReference>
<dbReference type="InterPro" id="IPR015813">
    <property type="entry name" value="Pyrv/PenolPyrv_kinase-like_dom"/>
</dbReference>
<dbReference type="Pfam" id="PF03328">
    <property type="entry name" value="HpcH_HpaI"/>
    <property type="match status" value="1"/>
</dbReference>
<dbReference type="InterPro" id="IPR040442">
    <property type="entry name" value="Pyrv_kinase-like_dom_sf"/>
</dbReference>
<sequence>MDAFHSSVASARTFLFVPGNRPERFPKAAASAADLVVIDLEDAVPDDEKEAARVAASTWLAAGMSAAVRINGIGTEHCSNDIAAMSGLNGLSAVVIPMAADSRTIAGVYQMLGENVEIVALIETAAGVLNAREIAAAPGVARLAFGHLDFAADIQSSVESDAMLYARSTLVMASRAAGLPGPVDGVTTQLDDYLVAANDATRSRKLGFTGKLCIHPGQAEGVNAAFMPTDDERTWALRVLSASASGGAVRVGGEMVDAPIVLRAQDILRKSQAGESR</sequence>
<dbReference type="Proteomes" id="UP000065151">
    <property type="component" value="Chromosome"/>
</dbReference>
<dbReference type="PIRSF" id="PIRSF015582">
    <property type="entry name" value="Cit_lyase_B"/>
    <property type="match status" value="1"/>
</dbReference>
<comment type="cofactor">
    <cofactor evidence="1">
        <name>Mg(2+)</name>
        <dbReference type="ChEBI" id="CHEBI:18420"/>
    </cofactor>
</comment>
<feature type="domain" description="HpcH/HpaI aldolase/citrate lyase" evidence="6">
    <location>
        <begin position="12"/>
        <end position="216"/>
    </location>
</feature>
<evidence type="ECO:0000256" key="1">
    <source>
        <dbReference type="ARBA" id="ARBA00001946"/>
    </source>
</evidence>
<protein>
    <recommendedName>
        <fullName evidence="6">HpcH/HpaI aldolase/citrate lyase domain-containing protein</fullName>
    </recommendedName>
</protein>
<evidence type="ECO:0000256" key="2">
    <source>
        <dbReference type="ARBA" id="ARBA00022723"/>
    </source>
</evidence>
<organism evidence="7">
    <name type="scientific">Pseudarthrobacter sulfonivorans</name>
    <dbReference type="NCBI Taxonomy" id="121292"/>
    <lineage>
        <taxon>Bacteria</taxon>
        <taxon>Bacillati</taxon>
        <taxon>Actinomycetota</taxon>
        <taxon>Actinomycetes</taxon>
        <taxon>Micrococcales</taxon>
        <taxon>Micrococcaceae</taxon>
        <taxon>Pseudarthrobacter</taxon>
    </lineage>
</organism>
<proteinExistence type="predicted"/>
<feature type="binding site" evidence="5">
    <location>
        <position position="149"/>
    </location>
    <ligand>
        <name>Mg(2+)</name>
        <dbReference type="ChEBI" id="CHEBI:18420"/>
    </ligand>
</feature>